<dbReference type="GO" id="GO:0003700">
    <property type="term" value="F:DNA-binding transcription factor activity"/>
    <property type="evidence" value="ECO:0007669"/>
    <property type="project" value="InterPro"/>
</dbReference>
<organism evidence="5 6">
    <name type="scientific">Pseudolactococcus insecticola</name>
    <dbReference type="NCBI Taxonomy" id="2709158"/>
    <lineage>
        <taxon>Bacteria</taxon>
        <taxon>Bacillati</taxon>
        <taxon>Bacillota</taxon>
        <taxon>Bacilli</taxon>
        <taxon>Lactobacillales</taxon>
        <taxon>Streptococcaceae</taxon>
        <taxon>Pseudolactococcus</taxon>
    </lineage>
</organism>
<dbReference type="GO" id="GO:0003677">
    <property type="term" value="F:DNA binding"/>
    <property type="evidence" value="ECO:0007669"/>
    <property type="project" value="UniProtKB-KW"/>
</dbReference>
<dbReference type="Gene3D" id="1.10.10.10">
    <property type="entry name" value="Winged helix-like DNA-binding domain superfamily/Winged helix DNA-binding domain"/>
    <property type="match status" value="1"/>
</dbReference>
<dbReference type="SUPFAM" id="SSF46785">
    <property type="entry name" value="Winged helix' DNA-binding domain"/>
    <property type="match status" value="1"/>
</dbReference>
<comment type="caution">
    <text evidence="5">The sequence shown here is derived from an EMBL/GenBank/DDBJ whole genome shotgun (WGS) entry which is preliminary data.</text>
</comment>
<dbReference type="PRINTS" id="PR00598">
    <property type="entry name" value="HTHMARR"/>
</dbReference>
<dbReference type="AlphaFoldDB" id="A0A6A0BAD2"/>
<dbReference type="Pfam" id="PF01047">
    <property type="entry name" value="MarR"/>
    <property type="match status" value="1"/>
</dbReference>
<dbReference type="InterPro" id="IPR036388">
    <property type="entry name" value="WH-like_DNA-bd_sf"/>
</dbReference>
<feature type="domain" description="HTH marR-type" evidence="4">
    <location>
        <begin position="1"/>
        <end position="133"/>
    </location>
</feature>
<dbReference type="PANTHER" id="PTHR42756:SF2">
    <property type="entry name" value="MARR FAMILY REGULATORY PROTEIN"/>
    <property type="match status" value="1"/>
</dbReference>
<dbReference type="Proteomes" id="UP000475928">
    <property type="component" value="Unassembled WGS sequence"/>
</dbReference>
<accession>A0A6A0BAD2</accession>
<dbReference type="PANTHER" id="PTHR42756">
    <property type="entry name" value="TRANSCRIPTIONAL REGULATOR, MARR"/>
    <property type="match status" value="1"/>
</dbReference>
<gene>
    <name evidence="5" type="ORF">Hs20B_17320</name>
</gene>
<dbReference type="PROSITE" id="PS50995">
    <property type="entry name" value="HTH_MARR_2"/>
    <property type="match status" value="1"/>
</dbReference>
<dbReference type="EMBL" id="BLLH01000012">
    <property type="protein sequence ID" value="GFH41334.1"/>
    <property type="molecule type" value="Genomic_DNA"/>
</dbReference>
<evidence type="ECO:0000256" key="1">
    <source>
        <dbReference type="ARBA" id="ARBA00023015"/>
    </source>
</evidence>
<keyword evidence="1" id="KW-0805">Transcription regulation</keyword>
<keyword evidence="2" id="KW-0238">DNA-binding</keyword>
<dbReference type="InterPro" id="IPR036390">
    <property type="entry name" value="WH_DNA-bd_sf"/>
</dbReference>
<sequence>MFKIIRTIGGITRKIQSDSNHQFKSLGLSNNLFIYVIRVTENPGMFLAELADAIQIDRTTSFRTVQKLEKAGYVTLENDPDNQKIRRIFPTKKAADIYPLLHDYEKSQSDQLLVDLTSDEINELTRLIGKLRY</sequence>
<dbReference type="SMART" id="SM00347">
    <property type="entry name" value="HTH_MARR"/>
    <property type="match status" value="1"/>
</dbReference>
<evidence type="ECO:0000256" key="2">
    <source>
        <dbReference type="ARBA" id="ARBA00023125"/>
    </source>
</evidence>
<evidence type="ECO:0000313" key="5">
    <source>
        <dbReference type="EMBL" id="GFH41334.1"/>
    </source>
</evidence>
<dbReference type="RefSeq" id="WP_172357719.1">
    <property type="nucleotide sequence ID" value="NZ_BLLH01000012.1"/>
</dbReference>
<evidence type="ECO:0000259" key="4">
    <source>
        <dbReference type="PROSITE" id="PS50995"/>
    </source>
</evidence>
<keyword evidence="6" id="KW-1185">Reference proteome</keyword>
<keyword evidence="3" id="KW-0804">Transcription</keyword>
<name>A0A6A0BAD2_9LACT</name>
<evidence type="ECO:0000256" key="3">
    <source>
        <dbReference type="ARBA" id="ARBA00023163"/>
    </source>
</evidence>
<reference evidence="5 6" key="1">
    <citation type="submission" date="2020-02" db="EMBL/GenBank/DDBJ databases">
        <title>Draft genome sequence of Lactococcus sp. Hs20B0-1.</title>
        <authorList>
            <person name="Noda S."/>
            <person name="Yuki M."/>
            <person name="Ohkuma M."/>
        </authorList>
    </citation>
    <scope>NUCLEOTIDE SEQUENCE [LARGE SCALE GENOMIC DNA]</scope>
    <source>
        <strain evidence="5 6">Hs20B0-1</strain>
    </source>
</reference>
<protein>
    <recommendedName>
        <fullName evidence="4">HTH marR-type domain-containing protein</fullName>
    </recommendedName>
</protein>
<proteinExistence type="predicted"/>
<evidence type="ECO:0000313" key="6">
    <source>
        <dbReference type="Proteomes" id="UP000475928"/>
    </source>
</evidence>
<dbReference type="InterPro" id="IPR000835">
    <property type="entry name" value="HTH_MarR-typ"/>
</dbReference>